<name>A0A5Y2FHC2_SALNE</name>
<feature type="chain" id="PRO_5024892010" description="Lipoprotein" evidence="1">
    <location>
        <begin position="29"/>
        <end position="153"/>
    </location>
</feature>
<evidence type="ECO:0000256" key="1">
    <source>
        <dbReference type="SAM" id="SignalP"/>
    </source>
</evidence>
<organism evidence="2">
    <name type="scientific">Salmonella newport</name>
    <dbReference type="NCBI Taxonomy" id="108619"/>
    <lineage>
        <taxon>Bacteria</taxon>
        <taxon>Pseudomonadati</taxon>
        <taxon>Pseudomonadota</taxon>
        <taxon>Gammaproteobacteria</taxon>
        <taxon>Enterobacterales</taxon>
        <taxon>Enterobacteriaceae</taxon>
        <taxon>Salmonella</taxon>
    </lineage>
</organism>
<dbReference type="PROSITE" id="PS51257">
    <property type="entry name" value="PROKAR_LIPOPROTEIN"/>
    <property type="match status" value="1"/>
</dbReference>
<protein>
    <recommendedName>
        <fullName evidence="3">Lipoprotein</fullName>
    </recommendedName>
</protein>
<keyword evidence="1" id="KW-0732">Signal</keyword>
<evidence type="ECO:0008006" key="3">
    <source>
        <dbReference type="Google" id="ProtNLM"/>
    </source>
</evidence>
<sequence length="153" mass="16498">MSGQLNKGRRIRGAFCTLAMAGSSLLLSGCHSLSLSSAWQGPDSRSIDSASAARSPLNTAPALAPTVAPSSGLTQCQEELRSLKGLDETLWQPRQEAFSQAMSKASRYMVLRPRLSGDMQQVMDSIHQAQLARSCQEIHAALFRALLNRADNP</sequence>
<evidence type="ECO:0000313" key="2">
    <source>
        <dbReference type="EMBL" id="ECD6073927.1"/>
    </source>
</evidence>
<comment type="caution">
    <text evidence="2">The sequence shown here is derived from an EMBL/GenBank/DDBJ whole genome shotgun (WGS) entry which is preliminary data.</text>
</comment>
<feature type="signal peptide" evidence="1">
    <location>
        <begin position="1"/>
        <end position="28"/>
    </location>
</feature>
<dbReference type="EMBL" id="AAIFEU010000014">
    <property type="protein sequence ID" value="ECD6073927.1"/>
    <property type="molecule type" value="Genomic_DNA"/>
</dbReference>
<gene>
    <name evidence="2" type="ORF">E2D65_15470</name>
</gene>
<dbReference type="Proteomes" id="UP000839738">
    <property type="component" value="Unassembled WGS sequence"/>
</dbReference>
<accession>A0A5Y2FHC2</accession>
<dbReference type="AlphaFoldDB" id="A0A5Y2FHC2"/>
<reference evidence="2" key="1">
    <citation type="submission" date="2019-03" db="EMBL/GenBank/DDBJ databases">
        <authorList>
            <person name="Ashton P.M."/>
            <person name="Dallman T."/>
            <person name="Nair S."/>
            <person name="De Pinna E."/>
            <person name="Peters T."/>
            <person name="Grant K."/>
        </authorList>
    </citation>
    <scope>NUCLEOTIDE SEQUENCE [LARGE SCALE GENOMIC DNA]</scope>
    <source>
        <strain evidence="2">161826</strain>
    </source>
</reference>
<proteinExistence type="predicted"/>